<reference evidence="10" key="1">
    <citation type="submission" date="2025-08" db="UniProtKB">
        <authorList>
            <consortium name="RefSeq"/>
        </authorList>
    </citation>
    <scope>IDENTIFICATION</scope>
    <source>
        <tissue evidence="10">Tentacle</tissue>
    </source>
</reference>
<dbReference type="RefSeq" id="XP_031563196.1">
    <property type="nucleotide sequence ID" value="XM_031707336.1"/>
</dbReference>
<dbReference type="InterPro" id="IPR000276">
    <property type="entry name" value="GPCR_Rhodpsn"/>
</dbReference>
<accession>A0A6P8I7A2</accession>
<dbReference type="FunCoup" id="A0A6P8I7A2">
    <property type="interactions" value="389"/>
</dbReference>
<dbReference type="KEGG" id="aten:116298782"/>
<comment type="similarity">
    <text evidence="6">Belongs to the G-protein coupled receptor 1 family.</text>
</comment>
<dbReference type="InterPro" id="IPR017452">
    <property type="entry name" value="GPCR_Rhodpsn_7TM"/>
</dbReference>
<keyword evidence="6" id="KW-0297">G-protein coupled receptor</keyword>
<keyword evidence="4 7" id="KW-1133">Transmembrane helix</keyword>
<dbReference type="AlphaFoldDB" id="A0A6P8I7A2"/>
<dbReference type="OrthoDB" id="5958367at2759"/>
<evidence type="ECO:0000256" key="5">
    <source>
        <dbReference type="ARBA" id="ARBA00023136"/>
    </source>
</evidence>
<keyword evidence="9" id="KW-1185">Reference proteome</keyword>
<evidence type="ECO:0000259" key="8">
    <source>
        <dbReference type="PROSITE" id="PS50262"/>
    </source>
</evidence>
<evidence type="ECO:0000256" key="1">
    <source>
        <dbReference type="ARBA" id="ARBA00004651"/>
    </source>
</evidence>
<dbReference type="GO" id="GO:0004930">
    <property type="term" value="F:G protein-coupled receptor activity"/>
    <property type="evidence" value="ECO:0007669"/>
    <property type="project" value="UniProtKB-KW"/>
</dbReference>
<feature type="transmembrane region" description="Helical" evidence="7">
    <location>
        <begin position="239"/>
        <end position="258"/>
    </location>
</feature>
<feature type="domain" description="G-protein coupled receptors family 1 profile" evidence="8">
    <location>
        <begin position="51"/>
        <end position="290"/>
    </location>
</feature>
<feature type="transmembrane region" description="Helical" evidence="7">
    <location>
        <begin position="180"/>
        <end position="200"/>
    </location>
</feature>
<feature type="transmembrane region" description="Helical" evidence="7">
    <location>
        <begin position="154"/>
        <end position="174"/>
    </location>
</feature>
<feature type="transmembrane region" description="Helical" evidence="7">
    <location>
        <begin position="70"/>
        <end position="90"/>
    </location>
</feature>
<keyword evidence="3 6" id="KW-0812">Transmembrane</keyword>
<evidence type="ECO:0000256" key="2">
    <source>
        <dbReference type="ARBA" id="ARBA00022475"/>
    </source>
</evidence>
<sequence length="307" mass="34480">MNVTLELVKVNCPEIAKLHIEKLIAMVHLVEITAIVNLFLNAFLMLTATLGNGIIIFAILRSPQLQTPSYLLITSSAFTDLLVGLTFHPLQIVLNVDYLQSNIERMCEMANLLTLVIVYFGFLSMFMVTAISIDRYLALTLRNRYSIIVTKKRVRVLIVASWILPSLLSFLTAIKQFAATLLVIDTSLSVVFLSITFVFYGKSFRALHLYTAQVHAQQPNPSNGSFSVVRYKNILRTMFLVLGCLVLCSLPLVGTLIARSTNESTNETVFAYFVSLTVVSLNSSINPIIYLIRFTDIRTKCIQLIWN</sequence>
<dbReference type="Proteomes" id="UP000515163">
    <property type="component" value="Unplaced"/>
</dbReference>
<evidence type="ECO:0000313" key="9">
    <source>
        <dbReference type="Proteomes" id="UP000515163"/>
    </source>
</evidence>
<gene>
    <name evidence="10" type="primary">LOC116298782</name>
</gene>
<comment type="subcellular location">
    <subcellularLocation>
        <location evidence="1">Cell membrane</location>
        <topology evidence="1">Multi-pass membrane protein</topology>
    </subcellularLocation>
</comment>
<feature type="transmembrane region" description="Helical" evidence="7">
    <location>
        <begin position="32"/>
        <end position="58"/>
    </location>
</feature>
<keyword evidence="5 7" id="KW-0472">Membrane</keyword>
<dbReference type="PROSITE" id="PS00237">
    <property type="entry name" value="G_PROTEIN_RECEP_F1_1"/>
    <property type="match status" value="1"/>
</dbReference>
<name>A0A6P8I7A2_ACTTE</name>
<dbReference type="InParanoid" id="A0A6P8I7A2"/>
<protein>
    <submittedName>
        <fullName evidence="10">Trace amine-associated receptor 13c-like</fullName>
    </submittedName>
</protein>
<dbReference type="CDD" id="cd00637">
    <property type="entry name" value="7tm_classA_rhodopsin-like"/>
    <property type="match status" value="1"/>
</dbReference>
<keyword evidence="6" id="KW-0807">Transducer</keyword>
<dbReference type="PROSITE" id="PS50262">
    <property type="entry name" value="G_PROTEIN_RECEP_F1_2"/>
    <property type="match status" value="1"/>
</dbReference>
<feature type="transmembrane region" description="Helical" evidence="7">
    <location>
        <begin position="110"/>
        <end position="133"/>
    </location>
</feature>
<evidence type="ECO:0000256" key="6">
    <source>
        <dbReference type="RuleBase" id="RU000688"/>
    </source>
</evidence>
<dbReference type="PANTHER" id="PTHR22750">
    <property type="entry name" value="G-PROTEIN COUPLED RECEPTOR"/>
    <property type="match status" value="1"/>
</dbReference>
<keyword evidence="6" id="KW-0675">Receptor</keyword>
<evidence type="ECO:0000256" key="4">
    <source>
        <dbReference type="ARBA" id="ARBA00022989"/>
    </source>
</evidence>
<dbReference type="SUPFAM" id="SSF81321">
    <property type="entry name" value="Family A G protein-coupled receptor-like"/>
    <property type="match status" value="1"/>
</dbReference>
<dbReference type="GO" id="GO:0005886">
    <property type="term" value="C:plasma membrane"/>
    <property type="evidence" value="ECO:0007669"/>
    <property type="project" value="UniProtKB-SubCell"/>
</dbReference>
<dbReference type="PRINTS" id="PR00237">
    <property type="entry name" value="GPCRRHODOPSN"/>
</dbReference>
<dbReference type="Gene3D" id="1.20.1070.10">
    <property type="entry name" value="Rhodopsin 7-helix transmembrane proteins"/>
    <property type="match status" value="1"/>
</dbReference>
<proteinExistence type="inferred from homology"/>
<dbReference type="GeneID" id="116298782"/>
<keyword evidence="2" id="KW-1003">Cell membrane</keyword>
<feature type="transmembrane region" description="Helical" evidence="7">
    <location>
        <begin position="270"/>
        <end position="292"/>
    </location>
</feature>
<evidence type="ECO:0000313" key="10">
    <source>
        <dbReference type="RefSeq" id="XP_031563196.1"/>
    </source>
</evidence>
<evidence type="ECO:0000256" key="3">
    <source>
        <dbReference type="ARBA" id="ARBA00022692"/>
    </source>
</evidence>
<evidence type="ECO:0000256" key="7">
    <source>
        <dbReference type="SAM" id="Phobius"/>
    </source>
</evidence>
<dbReference type="Pfam" id="PF00001">
    <property type="entry name" value="7tm_1"/>
    <property type="match status" value="1"/>
</dbReference>
<dbReference type="SMART" id="SM01381">
    <property type="entry name" value="7TM_GPCR_Srsx"/>
    <property type="match status" value="1"/>
</dbReference>
<organism evidence="9 10">
    <name type="scientific">Actinia tenebrosa</name>
    <name type="common">Australian red waratah sea anemone</name>
    <dbReference type="NCBI Taxonomy" id="6105"/>
    <lineage>
        <taxon>Eukaryota</taxon>
        <taxon>Metazoa</taxon>
        <taxon>Cnidaria</taxon>
        <taxon>Anthozoa</taxon>
        <taxon>Hexacorallia</taxon>
        <taxon>Actiniaria</taxon>
        <taxon>Actiniidae</taxon>
        <taxon>Actinia</taxon>
    </lineage>
</organism>